<reference evidence="1" key="2">
    <citation type="submission" date="2025-09" db="UniProtKB">
        <authorList>
            <consortium name="EnsemblPlants"/>
        </authorList>
    </citation>
    <scope>IDENTIFICATION</scope>
</reference>
<sequence length="228" mass="25858">MATIHICIARLLIEDISVGGEAARTIGYMLEAFPSDHPYAVYWRGALYILQYDLAIRIPLSSHKYQVIDLPNGRHRSLFAYYLGKSENGVYCALFGGRDSLRLQIWYLDEMCDQISWILKCDVNLHPLLESICTKHSDGPPGVQCATGTEVVLEHGRIKYSLLGFHPNEKIVFFHTPLGRVVAYHFDSSKIEDLGCLPMGPKDYIYLSFPYTPCRMSVFKQQVAGVMF</sequence>
<evidence type="ECO:0000313" key="1">
    <source>
        <dbReference type="EnsemblPlants" id="AVESA.00010b.r2.2DG0394340.1.CDS"/>
    </source>
</evidence>
<reference evidence="1" key="1">
    <citation type="submission" date="2021-05" db="EMBL/GenBank/DDBJ databases">
        <authorList>
            <person name="Scholz U."/>
            <person name="Mascher M."/>
            <person name="Fiebig A."/>
        </authorList>
    </citation>
    <scope>NUCLEOTIDE SEQUENCE [LARGE SCALE GENOMIC DNA]</scope>
</reference>
<name>A0ACD5V7J3_AVESA</name>
<evidence type="ECO:0000313" key="2">
    <source>
        <dbReference type="Proteomes" id="UP001732700"/>
    </source>
</evidence>
<proteinExistence type="predicted"/>
<keyword evidence="2" id="KW-1185">Reference proteome</keyword>
<dbReference type="Proteomes" id="UP001732700">
    <property type="component" value="Chromosome 2D"/>
</dbReference>
<organism evidence="1 2">
    <name type="scientific">Avena sativa</name>
    <name type="common">Oat</name>
    <dbReference type="NCBI Taxonomy" id="4498"/>
    <lineage>
        <taxon>Eukaryota</taxon>
        <taxon>Viridiplantae</taxon>
        <taxon>Streptophyta</taxon>
        <taxon>Embryophyta</taxon>
        <taxon>Tracheophyta</taxon>
        <taxon>Spermatophyta</taxon>
        <taxon>Magnoliopsida</taxon>
        <taxon>Liliopsida</taxon>
        <taxon>Poales</taxon>
        <taxon>Poaceae</taxon>
        <taxon>BOP clade</taxon>
        <taxon>Pooideae</taxon>
        <taxon>Poodae</taxon>
        <taxon>Poeae</taxon>
        <taxon>Poeae Chloroplast Group 1 (Aveneae type)</taxon>
        <taxon>Aveninae</taxon>
        <taxon>Avena</taxon>
    </lineage>
</organism>
<accession>A0ACD5V7J3</accession>
<protein>
    <submittedName>
        <fullName evidence="1">Uncharacterized protein</fullName>
    </submittedName>
</protein>
<dbReference type="EnsemblPlants" id="AVESA.00010b.r2.2DG0394340.1">
    <property type="protein sequence ID" value="AVESA.00010b.r2.2DG0394340.1.CDS"/>
    <property type="gene ID" value="AVESA.00010b.r2.2DG0394340"/>
</dbReference>